<dbReference type="SUPFAM" id="SSF56784">
    <property type="entry name" value="HAD-like"/>
    <property type="match status" value="1"/>
</dbReference>
<dbReference type="PANTHER" id="PTHR43481">
    <property type="entry name" value="FRUCTOSE-1-PHOSPHATE PHOSPHATASE"/>
    <property type="match status" value="1"/>
</dbReference>
<dbReference type="Gene3D" id="1.10.150.240">
    <property type="entry name" value="Putative phosphatase, domain 2"/>
    <property type="match status" value="1"/>
</dbReference>
<evidence type="ECO:0000256" key="5">
    <source>
        <dbReference type="PIRSR" id="PIRSR610972-4"/>
    </source>
</evidence>
<evidence type="ECO:0000256" key="2">
    <source>
        <dbReference type="PIRSR" id="PIRSR610972-1"/>
    </source>
</evidence>
<feature type="binding site" evidence="3">
    <location>
        <position position="149"/>
    </location>
    <ligand>
        <name>substrate</name>
    </ligand>
</feature>
<evidence type="ECO:0000313" key="7">
    <source>
        <dbReference type="Proteomes" id="UP000019251"/>
    </source>
</evidence>
<dbReference type="GO" id="GO:0008801">
    <property type="term" value="F:beta-phosphoglucomutase activity"/>
    <property type="evidence" value="ECO:0007669"/>
    <property type="project" value="InterPro"/>
</dbReference>
<dbReference type="PANTHER" id="PTHR43481:SF4">
    <property type="entry name" value="GLYCEROL-1-PHOSPHATE PHOSPHOHYDROLASE 1-RELATED"/>
    <property type="match status" value="1"/>
</dbReference>
<feature type="active site" description="Nucleophile" evidence="2">
    <location>
        <position position="12"/>
    </location>
</feature>
<keyword evidence="4" id="KW-0460">Magnesium</keyword>
<dbReference type="EMBL" id="AODG01000021">
    <property type="protein sequence ID" value="EUJ25810.1"/>
    <property type="molecule type" value="Genomic_DNA"/>
</dbReference>
<dbReference type="Pfam" id="PF00702">
    <property type="entry name" value="Hydrolase"/>
    <property type="match status" value="1"/>
</dbReference>
<accession>A0A829R4Q0</accession>
<feature type="binding site" evidence="3">
    <location>
        <begin position="118"/>
        <end position="122"/>
    </location>
    <ligand>
        <name>substrate</name>
    </ligand>
</feature>
<dbReference type="Proteomes" id="UP000019251">
    <property type="component" value="Unassembled WGS sequence"/>
</dbReference>
<protein>
    <submittedName>
        <fullName evidence="6">Beta-phosphoglucomutase</fullName>
    </submittedName>
</protein>
<dbReference type="NCBIfam" id="TIGR02009">
    <property type="entry name" value="PGMB-YQAB-SF"/>
    <property type="match status" value="1"/>
</dbReference>
<dbReference type="AlphaFoldDB" id="A0A829R4Q0"/>
<dbReference type="CDD" id="cd02598">
    <property type="entry name" value="HAD_BPGM"/>
    <property type="match status" value="1"/>
</dbReference>
<feature type="binding site" evidence="4">
    <location>
        <position position="14"/>
    </location>
    <ligand>
        <name>Mg(2+)</name>
        <dbReference type="ChEBI" id="CHEBI:18420"/>
    </ligand>
</feature>
<dbReference type="Gene3D" id="3.40.50.1000">
    <property type="entry name" value="HAD superfamily/HAD-like"/>
    <property type="match status" value="1"/>
</dbReference>
<gene>
    <name evidence="6" type="ORF">LMUR_14524</name>
</gene>
<dbReference type="NCBIfam" id="TIGR01509">
    <property type="entry name" value="HAD-SF-IA-v3"/>
    <property type="match status" value="1"/>
</dbReference>
<keyword evidence="4" id="KW-0479">Metal-binding</keyword>
<reference evidence="6 7" key="1">
    <citation type="submission" date="2012-12" db="EMBL/GenBank/DDBJ databases">
        <title>Novel taxa of Listeriaceae from agricultural environments in the United States.</title>
        <authorList>
            <person name="den Bakker H.C."/>
            <person name="Allred A."/>
            <person name="Warchocki S."/>
            <person name="Wright E.M."/>
            <person name="Burrell A."/>
            <person name="Nightingale K.K."/>
            <person name="Kephart D."/>
            <person name="Wiedmann M."/>
        </authorList>
    </citation>
    <scope>NUCLEOTIDE SEQUENCE [LARGE SCALE GENOMIC DNA]</scope>
    <source>
        <strain evidence="6 7">FSL F6-1183</strain>
    </source>
</reference>
<evidence type="ECO:0000256" key="1">
    <source>
        <dbReference type="ARBA" id="ARBA00006171"/>
    </source>
</evidence>
<dbReference type="SFLD" id="SFLDG01129">
    <property type="entry name" value="C1.5:_HAD__Beta-PGM__Phosphata"/>
    <property type="match status" value="1"/>
</dbReference>
<dbReference type="InterPro" id="IPR023198">
    <property type="entry name" value="PGP-like_dom2"/>
</dbReference>
<organism evidence="6 7">
    <name type="scientific">Listeria grayi FSL F6-1183</name>
    <dbReference type="NCBI Taxonomy" id="1265827"/>
    <lineage>
        <taxon>Bacteria</taxon>
        <taxon>Bacillati</taxon>
        <taxon>Bacillota</taxon>
        <taxon>Bacilli</taxon>
        <taxon>Bacillales</taxon>
        <taxon>Listeriaceae</taxon>
        <taxon>Listeria</taxon>
    </lineage>
</organism>
<feature type="binding site" evidence="4">
    <location>
        <position position="173"/>
    </location>
    <ligand>
        <name>Mg(2+)</name>
        <dbReference type="ChEBI" id="CHEBI:18420"/>
    </ligand>
</feature>
<dbReference type="InterPro" id="IPR036412">
    <property type="entry name" value="HAD-like_sf"/>
</dbReference>
<evidence type="ECO:0000256" key="4">
    <source>
        <dbReference type="PIRSR" id="PIRSR610972-3"/>
    </source>
</evidence>
<dbReference type="GO" id="GO:0000287">
    <property type="term" value="F:magnesium ion binding"/>
    <property type="evidence" value="ECO:0007669"/>
    <property type="project" value="InterPro"/>
</dbReference>
<dbReference type="InterPro" id="IPR006439">
    <property type="entry name" value="HAD-SF_hydro_IA"/>
</dbReference>
<dbReference type="InterPro" id="IPR023214">
    <property type="entry name" value="HAD_sf"/>
</dbReference>
<feature type="active site" description="Proton donor/acceptor" evidence="2">
    <location>
        <position position="14"/>
    </location>
</feature>
<sequence length="216" mass="23514">MGKQIYQGAIFDLDGVLVDTAKYHFLAWQALAEELEIPFSEHDNERLKGVSRMASLEILLSLGNNPTYSVSEKEAFAALKNERYVAYISEMDASEILTGVKPTLENLREQGIRIALGSASKNAPLILERTGLLRYFDELVDGNDVAKAKPDPEVFLRGAEKMGLPPETCVVFEDSEAGCSAAKAAGMYAVGIGKAANLPSADEHLASLEAFSWKEI</sequence>
<feature type="binding site" evidence="3">
    <location>
        <position position="80"/>
    </location>
    <ligand>
        <name>substrate</name>
    </ligand>
</feature>
<comment type="caution">
    <text evidence="6">The sequence shown here is derived from an EMBL/GenBank/DDBJ whole genome shotgun (WGS) entry which is preliminary data.</text>
</comment>
<feature type="binding site" evidence="4">
    <location>
        <position position="174"/>
    </location>
    <ligand>
        <name>Mg(2+)</name>
        <dbReference type="ChEBI" id="CHEBI:18420"/>
    </ligand>
</feature>
<name>A0A829R4Q0_LISGR</name>
<evidence type="ECO:0000313" key="6">
    <source>
        <dbReference type="EMBL" id="EUJ25810.1"/>
    </source>
</evidence>
<feature type="site" description="Important for catalytic activity and assists the phosphoryl transfer reaction to Asp8 by balancing charge and orienting the reacting groups" evidence="5">
    <location>
        <position position="118"/>
    </location>
</feature>
<feature type="site" description="Important for catalytic activity and assists the phosphoryl transfer reaction to Asp8 by balancing charge and orienting the reacting groups" evidence="5">
    <location>
        <position position="149"/>
    </location>
</feature>
<evidence type="ECO:0000256" key="3">
    <source>
        <dbReference type="PIRSR" id="PIRSR610972-2"/>
    </source>
</evidence>
<dbReference type="InterPro" id="IPR051806">
    <property type="entry name" value="HAD-like_SPP"/>
</dbReference>
<feature type="binding site" evidence="3">
    <location>
        <begin position="47"/>
        <end position="52"/>
    </location>
    <ligand>
        <name>substrate</name>
    </ligand>
</feature>
<dbReference type="GO" id="GO:0005975">
    <property type="term" value="P:carbohydrate metabolic process"/>
    <property type="evidence" value="ECO:0007669"/>
    <property type="project" value="InterPro"/>
</dbReference>
<comment type="similarity">
    <text evidence="1">Belongs to the HAD-like hydrolase superfamily. CbbY/CbbZ/Gph/YieH family.</text>
</comment>
<feature type="binding site" evidence="3">
    <location>
        <position position="55"/>
    </location>
    <ligand>
        <name>substrate</name>
    </ligand>
</feature>
<feature type="binding site" evidence="3">
    <location>
        <position position="28"/>
    </location>
    <ligand>
        <name>substrate</name>
    </ligand>
</feature>
<dbReference type="PRINTS" id="PR00413">
    <property type="entry name" value="HADHALOGNASE"/>
</dbReference>
<comment type="cofactor">
    <cofactor evidence="4">
        <name>Mg(2+)</name>
        <dbReference type="ChEBI" id="CHEBI:18420"/>
    </cofactor>
    <text evidence="4">Binds 2 magnesium ions per subunit.</text>
</comment>
<dbReference type="InterPro" id="IPR010972">
    <property type="entry name" value="Beta-PGM"/>
</dbReference>
<dbReference type="InterPro" id="IPR010976">
    <property type="entry name" value="B-phosphoglucomutase_hydrolase"/>
</dbReference>
<proteinExistence type="inferred from homology"/>
<feature type="binding site" evidence="3">
    <location>
        <begin position="12"/>
        <end position="14"/>
    </location>
    <ligand>
        <name>substrate</name>
    </ligand>
</feature>
<dbReference type="RefSeq" id="WP_036108295.1">
    <property type="nucleotide sequence ID" value="NZ_AODG01000021.1"/>
</dbReference>
<dbReference type="SFLD" id="SFLDS00003">
    <property type="entry name" value="Haloacid_Dehalogenase"/>
    <property type="match status" value="1"/>
</dbReference>
<feature type="binding site" evidence="4">
    <location>
        <position position="12"/>
    </location>
    <ligand>
        <name>Mg(2+)</name>
        <dbReference type="ChEBI" id="CHEBI:18420"/>
    </ligand>
</feature>
<dbReference type="SFLD" id="SFLDG01135">
    <property type="entry name" value="C1.5.6:_HAD__Beta-PGM__Phospha"/>
    <property type="match status" value="1"/>
</dbReference>
<dbReference type="GO" id="GO:0050308">
    <property type="term" value="F:sugar-phosphatase activity"/>
    <property type="evidence" value="ECO:0007669"/>
    <property type="project" value="TreeGrafter"/>
</dbReference>
<dbReference type="NCBIfam" id="TIGR01990">
    <property type="entry name" value="bPGM"/>
    <property type="match status" value="1"/>
</dbReference>